<accession>A0A7W0CBN2</accession>
<name>A0A7W0CBN2_9BACT</name>
<dbReference type="Proteomes" id="UP000525298">
    <property type="component" value="Unassembled WGS sequence"/>
</dbReference>
<comment type="caution">
    <text evidence="2">The sequence shown here is derived from an EMBL/GenBank/DDBJ whole genome shotgun (WGS) entry which is preliminary data.</text>
</comment>
<feature type="transmembrane region" description="Helical" evidence="1">
    <location>
        <begin position="42"/>
        <end position="62"/>
    </location>
</feature>
<evidence type="ECO:0000256" key="1">
    <source>
        <dbReference type="SAM" id="Phobius"/>
    </source>
</evidence>
<feature type="transmembrane region" description="Helical" evidence="1">
    <location>
        <begin position="69"/>
        <end position="86"/>
    </location>
</feature>
<proteinExistence type="predicted"/>
<dbReference type="RefSeq" id="WP_181552388.1">
    <property type="nucleotide sequence ID" value="NZ_JACDUS010000012.1"/>
</dbReference>
<keyword evidence="1" id="KW-1133">Transmembrane helix</keyword>
<reference evidence="2 3" key="1">
    <citation type="submission" date="2020-07" db="EMBL/GenBank/DDBJ databases">
        <title>Genomic Encyclopedia of Type Strains, Phase IV (KMG-IV): sequencing the most valuable type-strain genomes for metagenomic binning, comparative biology and taxonomic classification.</title>
        <authorList>
            <person name="Goeker M."/>
        </authorList>
    </citation>
    <scope>NUCLEOTIDE SEQUENCE [LARGE SCALE GENOMIC DNA]</scope>
    <source>
        <strain evidence="2 3">DSM 17721</strain>
    </source>
</reference>
<gene>
    <name evidence="2" type="ORF">HNR65_003120</name>
</gene>
<evidence type="ECO:0000313" key="3">
    <source>
        <dbReference type="Proteomes" id="UP000525298"/>
    </source>
</evidence>
<organism evidence="2 3">
    <name type="scientific">Desulfosalsimonas propionicica</name>
    <dbReference type="NCBI Taxonomy" id="332175"/>
    <lineage>
        <taxon>Bacteria</taxon>
        <taxon>Pseudomonadati</taxon>
        <taxon>Thermodesulfobacteriota</taxon>
        <taxon>Desulfobacteria</taxon>
        <taxon>Desulfobacterales</taxon>
        <taxon>Desulfosalsimonadaceae</taxon>
        <taxon>Desulfosalsimonas</taxon>
    </lineage>
</organism>
<feature type="transmembrane region" description="Helical" evidence="1">
    <location>
        <begin position="130"/>
        <end position="151"/>
    </location>
</feature>
<evidence type="ECO:0000313" key="2">
    <source>
        <dbReference type="EMBL" id="MBA2882765.1"/>
    </source>
</evidence>
<protein>
    <submittedName>
        <fullName evidence="2">Uncharacterized protein</fullName>
    </submittedName>
</protein>
<feature type="transmembrane region" description="Helical" evidence="1">
    <location>
        <begin position="98"/>
        <end position="118"/>
    </location>
</feature>
<dbReference type="AlphaFoldDB" id="A0A7W0CBN2"/>
<sequence>MADKKSILIRYTLYTLLLLLLGGFLNYVAGWGDTRQFKEGGIVEWLQLAVLGLSAALMMAAAMRRKPKAKFFPVITAFAALLAMVRECDALLDQAIPVGGWQAPAAILLVSAILLAWYNREVFGRELARFAATPVFALMWAGLIVVIYGQLTGHGPFLEPLLGDDYARDYKRLLEECLEMLGYFFILVAGIELFLERGDPPDTD</sequence>
<feature type="transmembrane region" description="Helical" evidence="1">
    <location>
        <begin position="12"/>
        <end position="30"/>
    </location>
</feature>
<dbReference type="EMBL" id="JACDUS010000012">
    <property type="protein sequence ID" value="MBA2882765.1"/>
    <property type="molecule type" value="Genomic_DNA"/>
</dbReference>
<keyword evidence="1" id="KW-0472">Membrane</keyword>
<keyword evidence="3" id="KW-1185">Reference proteome</keyword>
<keyword evidence="1" id="KW-0812">Transmembrane</keyword>